<reference evidence="3" key="1">
    <citation type="submission" date="2020-06" db="EMBL/GenBank/DDBJ databases">
        <title>Draft genome of Bugula neritina, a colonial animal packing powerful symbionts and potential medicines.</title>
        <authorList>
            <person name="Rayko M."/>
        </authorList>
    </citation>
    <scope>NUCLEOTIDE SEQUENCE [LARGE SCALE GENOMIC DNA]</scope>
    <source>
        <strain evidence="3">Kwan_BN1</strain>
    </source>
</reference>
<dbReference type="Proteomes" id="UP000593567">
    <property type="component" value="Unassembled WGS sequence"/>
</dbReference>
<dbReference type="Pfam" id="PF08477">
    <property type="entry name" value="Roc"/>
    <property type="match status" value="1"/>
</dbReference>
<comment type="caution">
    <text evidence="3">The sequence shown here is derived from an EMBL/GenBank/DDBJ whole genome shotgun (WGS) entry which is preliminary data.</text>
</comment>
<proteinExistence type="predicted"/>
<dbReference type="Gene3D" id="3.40.50.300">
    <property type="entry name" value="P-loop containing nucleotide triphosphate hydrolases"/>
    <property type="match status" value="1"/>
</dbReference>
<dbReference type="GO" id="GO:0005525">
    <property type="term" value="F:GTP binding"/>
    <property type="evidence" value="ECO:0007669"/>
    <property type="project" value="UniProtKB-KW"/>
</dbReference>
<dbReference type="InterPro" id="IPR027417">
    <property type="entry name" value="P-loop_NTPase"/>
</dbReference>
<dbReference type="AlphaFoldDB" id="A0A7J7K329"/>
<evidence type="ECO:0000313" key="4">
    <source>
        <dbReference type="Proteomes" id="UP000593567"/>
    </source>
</evidence>
<dbReference type="EMBL" id="VXIV02001548">
    <property type="protein sequence ID" value="KAF6031998.1"/>
    <property type="molecule type" value="Genomic_DNA"/>
</dbReference>
<gene>
    <name evidence="3" type="ORF">EB796_009720</name>
</gene>
<dbReference type="OrthoDB" id="275177at2759"/>
<sequence length="187" mass="20930">MLKLKVLVVGPCEAGKTHFSNFVSDQAENAGGEYRPTQGVRILEFETPLTKSKGRSGSIDVELWDCSGDHKYESCWAAMAKDASGIIFLYNPDQPSQSSDLESWHSYFTSSSKVKPNQCALVIRSQRQLYELEDVIPAAFSKIQHIKSNIEEDGDTVKMEFTKFIESIANALSEKNEQDELNIVKES</sequence>
<evidence type="ECO:0000256" key="2">
    <source>
        <dbReference type="ARBA" id="ARBA00023134"/>
    </source>
</evidence>
<keyword evidence="2" id="KW-0342">GTP-binding</keyword>
<protein>
    <submittedName>
        <fullName evidence="3">IFT22</fullName>
    </submittedName>
</protein>
<evidence type="ECO:0000256" key="1">
    <source>
        <dbReference type="ARBA" id="ARBA00022741"/>
    </source>
</evidence>
<dbReference type="SUPFAM" id="SSF52540">
    <property type="entry name" value="P-loop containing nucleoside triphosphate hydrolases"/>
    <property type="match status" value="1"/>
</dbReference>
<keyword evidence="1" id="KW-0547">Nucleotide-binding</keyword>
<evidence type="ECO:0000313" key="3">
    <source>
        <dbReference type="EMBL" id="KAF6031998.1"/>
    </source>
</evidence>
<name>A0A7J7K329_BUGNE</name>
<organism evidence="3 4">
    <name type="scientific">Bugula neritina</name>
    <name type="common">Brown bryozoan</name>
    <name type="synonym">Sertularia neritina</name>
    <dbReference type="NCBI Taxonomy" id="10212"/>
    <lineage>
        <taxon>Eukaryota</taxon>
        <taxon>Metazoa</taxon>
        <taxon>Spiralia</taxon>
        <taxon>Lophotrochozoa</taxon>
        <taxon>Bryozoa</taxon>
        <taxon>Gymnolaemata</taxon>
        <taxon>Cheilostomatida</taxon>
        <taxon>Flustrina</taxon>
        <taxon>Buguloidea</taxon>
        <taxon>Bugulidae</taxon>
        <taxon>Bugula</taxon>
    </lineage>
</organism>
<dbReference type="PANTHER" id="PTHR24073">
    <property type="entry name" value="DRAB5-RELATED"/>
    <property type="match status" value="1"/>
</dbReference>
<keyword evidence="4" id="KW-1185">Reference proteome</keyword>
<accession>A0A7J7K329</accession>